<dbReference type="GO" id="GO:0016020">
    <property type="term" value="C:membrane"/>
    <property type="evidence" value="ECO:0007669"/>
    <property type="project" value="TreeGrafter"/>
</dbReference>
<dbReference type="GO" id="GO:0006508">
    <property type="term" value="P:proteolysis"/>
    <property type="evidence" value="ECO:0007669"/>
    <property type="project" value="InterPro"/>
</dbReference>
<evidence type="ECO:0000313" key="3">
    <source>
        <dbReference type="EMBL" id="VDK59286.1"/>
    </source>
</evidence>
<accession>A0A0M3K9H4</accession>
<dbReference type="InterPro" id="IPR042097">
    <property type="entry name" value="Aminopeptidase_N-like_N_sf"/>
</dbReference>
<dbReference type="EMBL" id="UYRR01033658">
    <property type="protein sequence ID" value="VDK59286.1"/>
    <property type="molecule type" value="Genomic_DNA"/>
</dbReference>
<feature type="domain" description="Aminopeptidase N-like N-terminal" evidence="2">
    <location>
        <begin position="67"/>
        <end position="267"/>
    </location>
</feature>
<dbReference type="GO" id="GO:0070006">
    <property type="term" value="F:metalloaminopeptidase activity"/>
    <property type="evidence" value="ECO:0007669"/>
    <property type="project" value="TreeGrafter"/>
</dbReference>
<dbReference type="GO" id="GO:0042277">
    <property type="term" value="F:peptide binding"/>
    <property type="evidence" value="ECO:0007669"/>
    <property type="project" value="TreeGrafter"/>
</dbReference>
<dbReference type="OrthoDB" id="5868348at2759"/>
<evidence type="ECO:0000256" key="1">
    <source>
        <dbReference type="SAM" id="SignalP"/>
    </source>
</evidence>
<proteinExistence type="predicted"/>
<reference evidence="5" key="1">
    <citation type="submission" date="2017-02" db="UniProtKB">
        <authorList>
            <consortium name="WormBaseParasite"/>
        </authorList>
    </citation>
    <scope>IDENTIFICATION</scope>
</reference>
<gene>
    <name evidence="3" type="ORF">ASIM_LOCUS17022</name>
</gene>
<dbReference type="PRINTS" id="PR00756">
    <property type="entry name" value="ALADIPTASE"/>
</dbReference>
<dbReference type="GO" id="GO:0005737">
    <property type="term" value="C:cytoplasm"/>
    <property type="evidence" value="ECO:0007669"/>
    <property type="project" value="TreeGrafter"/>
</dbReference>
<dbReference type="Pfam" id="PF17900">
    <property type="entry name" value="Peptidase_M1_N"/>
    <property type="match status" value="1"/>
</dbReference>
<organism evidence="5">
    <name type="scientific">Anisakis simplex</name>
    <name type="common">Herring worm</name>
    <dbReference type="NCBI Taxonomy" id="6269"/>
    <lineage>
        <taxon>Eukaryota</taxon>
        <taxon>Metazoa</taxon>
        <taxon>Ecdysozoa</taxon>
        <taxon>Nematoda</taxon>
        <taxon>Chromadorea</taxon>
        <taxon>Rhabditida</taxon>
        <taxon>Spirurina</taxon>
        <taxon>Ascaridomorpha</taxon>
        <taxon>Ascaridoidea</taxon>
        <taxon>Anisakidae</taxon>
        <taxon>Anisakis</taxon>
        <taxon>Anisakis simplex complex</taxon>
    </lineage>
</organism>
<dbReference type="WBParaSite" id="ASIM_0001761801-mRNA-1">
    <property type="protein sequence ID" value="ASIM_0001761801-mRNA-1"/>
    <property type="gene ID" value="ASIM_0001761801"/>
</dbReference>
<dbReference type="GO" id="GO:0043171">
    <property type="term" value="P:peptide catabolic process"/>
    <property type="evidence" value="ECO:0007669"/>
    <property type="project" value="TreeGrafter"/>
</dbReference>
<dbReference type="Proteomes" id="UP000267096">
    <property type="component" value="Unassembled WGS sequence"/>
</dbReference>
<dbReference type="SUPFAM" id="SSF63737">
    <property type="entry name" value="Leukotriene A4 hydrolase N-terminal domain"/>
    <property type="match status" value="1"/>
</dbReference>
<dbReference type="GO" id="GO:0005615">
    <property type="term" value="C:extracellular space"/>
    <property type="evidence" value="ECO:0007669"/>
    <property type="project" value="TreeGrafter"/>
</dbReference>
<dbReference type="InterPro" id="IPR045357">
    <property type="entry name" value="Aminopeptidase_N-like_N"/>
</dbReference>
<dbReference type="InterPro" id="IPR001930">
    <property type="entry name" value="Peptidase_M1"/>
</dbReference>
<reference evidence="3 4" key="2">
    <citation type="submission" date="2018-11" db="EMBL/GenBank/DDBJ databases">
        <authorList>
            <consortium name="Pathogen Informatics"/>
        </authorList>
    </citation>
    <scope>NUCLEOTIDE SEQUENCE [LARGE SCALE GENOMIC DNA]</scope>
</reference>
<dbReference type="InterPro" id="IPR050344">
    <property type="entry name" value="Peptidase_M1_aminopeptidases"/>
</dbReference>
<name>A0A0M3K9H4_ANISI</name>
<feature type="chain" id="PRO_5043121358" evidence="1">
    <location>
        <begin position="30"/>
        <end position="350"/>
    </location>
</feature>
<sequence length="350" mass="40286">MLSAYKSRDRCSLLLLIVVIIAFCGSGQSSLLHPYEYEHQKLASKPDSFLPGSVGELERRIPRYVEPLDYFIRIRPYFPEKITNAVAHNSSLNMTFDGISTFVFRANEPRMNVTLHSSRLNYTSVKVMHGDGSVMDANANFTFNITLEHIIIHLKQELVTDETYMIQFVYKGGIHDYLETGLYYSPVWIEGEKIFLLATHMEPARARWVFPCLDEPAYKAVFHITLIYPKGLVALANAMERPPVPVKSFPNWDVIQFPPSLRMSTYLVAFAIGDYENQETYTEDGTLIRIWGWRGQKKYLEWAKTITPKCLYQLGQYTNFKYPGDKSGELVLHRSFNLLLQLSKLLTTII</sequence>
<dbReference type="PANTHER" id="PTHR11533:SF293">
    <property type="entry name" value="AMINOPEPTIDASE-2-RELATED"/>
    <property type="match status" value="1"/>
</dbReference>
<keyword evidence="1" id="KW-0732">Signal</keyword>
<feature type="signal peptide" evidence="1">
    <location>
        <begin position="1"/>
        <end position="29"/>
    </location>
</feature>
<dbReference type="PANTHER" id="PTHR11533">
    <property type="entry name" value="PROTEASE M1 ZINC METALLOPROTEASE"/>
    <property type="match status" value="1"/>
</dbReference>
<protein>
    <submittedName>
        <fullName evidence="5">Peptidase_M1_N domain-containing protein</fullName>
    </submittedName>
</protein>
<keyword evidence="4" id="KW-1185">Reference proteome</keyword>
<evidence type="ECO:0000259" key="2">
    <source>
        <dbReference type="Pfam" id="PF17900"/>
    </source>
</evidence>
<dbReference type="GO" id="GO:0008270">
    <property type="term" value="F:zinc ion binding"/>
    <property type="evidence" value="ECO:0007669"/>
    <property type="project" value="TreeGrafter"/>
</dbReference>
<evidence type="ECO:0000313" key="4">
    <source>
        <dbReference type="Proteomes" id="UP000267096"/>
    </source>
</evidence>
<dbReference type="Gene3D" id="2.60.40.1730">
    <property type="entry name" value="tricorn interacting facor f3 domain"/>
    <property type="match status" value="1"/>
</dbReference>
<evidence type="ECO:0000313" key="5">
    <source>
        <dbReference type="WBParaSite" id="ASIM_0001761801-mRNA-1"/>
    </source>
</evidence>
<dbReference type="Gene3D" id="3.30.2010.30">
    <property type="match status" value="1"/>
</dbReference>
<dbReference type="AlphaFoldDB" id="A0A0M3K9H4"/>